<feature type="domain" description="TNFR-Cys" evidence="3">
    <location>
        <begin position="506"/>
        <end position="540"/>
    </location>
</feature>
<dbReference type="InterPro" id="IPR009030">
    <property type="entry name" value="Growth_fac_rcpt_cys_sf"/>
</dbReference>
<dbReference type="Gene3D" id="2.10.50.10">
    <property type="entry name" value="Tumor Necrosis Factor Receptor, subunit A, domain 2"/>
    <property type="match status" value="7"/>
</dbReference>
<feature type="transmembrane region" description="Helical" evidence="2">
    <location>
        <begin position="2464"/>
        <end position="2484"/>
    </location>
</feature>
<dbReference type="SMART" id="SM01411">
    <property type="entry name" value="Ephrin_rec_like"/>
    <property type="match status" value="31"/>
</dbReference>
<dbReference type="Gene3D" id="3.30.530.20">
    <property type="match status" value="1"/>
</dbReference>
<evidence type="ECO:0000313" key="4">
    <source>
        <dbReference type="EMBL" id="GMH68132.1"/>
    </source>
</evidence>
<feature type="transmembrane region" description="Helical" evidence="2">
    <location>
        <begin position="2231"/>
        <end position="2249"/>
    </location>
</feature>
<feature type="domain" description="TNFR-Cys" evidence="3">
    <location>
        <begin position="642"/>
        <end position="672"/>
    </location>
</feature>
<feature type="region of interest" description="Disordered" evidence="1">
    <location>
        <begin position="2890"/>
        <end position="2914"/>
    </location>
</feature>
<evidence type="ECO:0000259" key="3">
    <source>
        <dbReference type="SMART" id="SM00208"/>
    </source>
</evidence>
<gene>
    <name evidence="4" type="ORF">TL16_g04856</name>
</gene>
<dbReference type="InterPro" id="IPR001368">
    <property type="entry name" value="TNFR/NGFR_Cys_rich_reg"/>
</dbReference>
<feature type="domain" description="TNFR-Cys" evidence="3">
    <location>
        <begin position="966"/>
        <end position="1006"/>
    </location>
</feature>
<feature type="transmembrane region" description="Helical" evidence="2">
    <location>
        <begin position="2319"/>
        <end position="2341"/>
    </location>
</feature>
<feature type="domain" description="TNFR-Cys" evidence="3">
    <location>
        <begin position="1297"/>
        <end position="1327"/>
    </location>
</feature>
<dbReference type="InterPro" id="IPR006212">
    <property type="entry name" value="Furin_repeat"/>
</dbReference>
<feature type="transmembrane region" description="Helical" evidence="2">
    <location>
        <begin position="2431"/>
        <end position="2452"/>
    </location>
</feature>
<feature type="transmembrane region" description="Helical" evidence="2">
    <location>
        <begin position="2261"/>
        <end position="2277"/>
    </location>
</feature>
<dbReference type="SUPFAM" id="SSF55961">
    <property type="entry name" value="Bet v1-like"/>
    <property type="match status" value="1"/>
</dbReference>
<keyword evidence="2" id="KW-0812">Transmembrane</keyword>
<evidence type="ECO:0000313" key="5">
    <source>
        <dbReference type="Proteomes" id="UP001162640"/>
    </source>
</evidence>
<dbReference type="EMBL" id="BLQM01000137">
    <property type="protein sequence ID" value="GMH68132.1"/>
    <property type="molecule type" value="Genomic_DNA"/>
</dbReference>
<feature type="domain" description="TNFR-Cys" evidence="3">
    <location>
        <begin position="363"/>
        <end position="397"/>
    </location>
</feature>
<dbReference type="InterPro" id="IPR023393">
    <property type="entry name" value="START-like_dom_sf"/>
</dbReference>
<feature type="transmembrane region" description="Helical" evidence="2">
    <location>
        <begin position="2399"/>
        <end position="2419"/>
    </location>
</feature>
<dbReference type="Proteomes" id="UP001162640">
    <property type="component" value="Unassembled WGS sequence"/>
</dbReference>
<evidence type="ECO:0000256" key="2">
    <source>
        <dbReference type="SAM" id="Phobius"/>
    </source>
</evidence>
<feature type="domain" description="TNFR-Cys" evidence="3">
    <location>
        <begin position="400"/>
        <end position="434"/>
    </location>
</feature>
<feature type="domain" description="TNFR-Cys" evidence="3">
    <location>
        <begin position="870"/>
        <end position="902"/>
    </location>
</feature>
<evidence type="ECO:0000256" key="1">
    <source>
        <dbReference type="SAM" id="MobiDB-lite"/>
    </source>
</evidence>
<feature type="domain" description="TNFR-Cys" evidence="3">
    <location>
        <begin position="310"/>
        <end position="344"/>
    </location>
</feature>
<protein>
    <recommendedName>
        <fullName evidence="3">TNFR-Cys domain-containing protein</fullName>
    </recommendedName>
</protein>
<dbReference type="PANTHER" id="PTHR46967">
    <property type="entry name" value="INSULIN-LIKE GROWTH FACTOR BINDING PROTEIN,N-TERMINAL"/>
    <property type="match status" value="1"/>
</dbReference>
<feature type="domain" description="TNFR-Cys" evidence="3">
    <location>
        <begin position="453"/>
        <end position="487"/>
    </location>
</feature>
<dbReference type="SMART" id="SM00261">
    <property type="entry name" value="FU"/>
    <property type="match status" value="10"/>
</dbReference>
<sequence length="3078" mass="325598">MRSTIYQRSKAKSDTLTLGTMRDVYEEVYYLKDLYANIVCQENPGTPRSCVLGNSENTRRVMYIYGTGHPLDETLRISGIKFSHGTAITGGALEVTDGAKVLLEACEFEGNEATGTSMNFQGGGAIFVASSAEVNMYSTIFSGNTAARGADVYVFDGSVTFHSECPQGWTGTPTTGANLDAYRKSGSGTLSGTEKSADIGICSLSCASGKYIQGMVCRDCDAGTYSGAGASSCSSCGTGQYSRPASTACTACAAGKFLTDSETGTESSACTACSSGFYSGSSSTSCTGCAAGKRLFESGTGTESSACTSCSTGKYSGEASDSCSSCAAGKRLVDSDTSTESSACASCNSGQYSSSASASCSDCATGKYSGEASASCSSCSAGKRLTNSETGTESSACTSCNSGQYSGSASTSCSDCAAGKHLTNSATSTESSACTSCSAGQYSGSASATCTSCSTGQYSGSASASCSSCAAGKRLATSDTGTESSACTSCSAGQYSGSASATCTSCSTGQYSGSASASCSSCAAGKRLATSDTGTESSACTSCSAGQYSGHLVDSATGTESSACAVCGTGKTSGSAASECSDCDAGKSASGDAATDHDNTSDCTACGAGKYSGAGAACSDCAAGKYLTNSATGVEAIACSTCGAGTYSGSSAAACSACPAGTYLEADDTVVTSHDSIGDCSVCPQGTYLSDAGLTADKHDEEGDCQGCVPGKFIADHEVSASEHDHADDCESCPGGKYSNQGEDGVGSWDCTACGAGLLAPTGSDTCSTCLAGFECADGEAPVPTSEQQCEVGYFCVGGEKTPCQEGSAASSAGLMFCESCVGGKYANVQGQSSCDDCAPGKYSSVGSTECQQCGPGKVSSEDNDFCLNCEAGKYSNAGNAQCIECQDGHWSGIASSSCTQCDPGTIPNDANDNCDNCAAGKNSNSNNTKCVQCQDGHWSGIAATSCERCEAGTIANDANDYCNNCADGKYSNTDTSVLECTQCEDGHVSGVASSSCAQCGSGTVPNEAKNYCVNCAAGKHTNEDNTSCLDCPTGKFSSESASASCTDCSAGKYSEPASESCSDCSAGKHINDGISGNEASVCAICDAGQYSQAAAAICSDCNVGKYGGGASCLDCPAGKFLKSAGGTSISNCQPCLAGKRSSAGVMECYSCEGGTWSSTGAENCTKCDAGKFLDEAGASAESECKSCNSGEFSIAGSRSCSGCEKGKYLNGDATTEASCIVCSSGRYSASVGSDSCTDCAAGKYLEDNQTSARAHDEQSDCADCDAGQDSVTGSASCTNCTAGKFAHLERAMCTPCGPGTYSEERAAACTVCPAGTYLVADDTVVTSHDSIDDCSVCPQGTYLPDDGMVAENHDRVEDCQGCVPGKFIADNEILASEHASAANCLVCEIGKYSNQGEDEVASWDCITCASGLQAPEGADRCSSCAAGFECVYGASAVPCASGRFSSGDNACQDCPSGHKCPGKTNKIACDVGQYQNAPSQSECKDCNKGKFQHVEQATGCEDCSAGYFSGEGETVCRECGSGQYSGSSSAMCHGCFAGKHLANSATGVEAEACADCSPGTWSNANALTCTACPAGKRVNTTFGNSNNEDDKCVECEIGKSSIEGAYTCSTCLKGTYNNEVGYYRIDALEGELPCKVCPAGKFNPDNTASPLKHDSVDDCQLCGSGKALDDEATKADKHDESGDCISCSPGRFSNQDTTLATFGVTVCELCEDGKKSPPQASVCGDCIAGHSCDPDDKCAEPTPCNFGTYSNGATEGCVPCEIGFFCPGAVDHTPCFAGTYQGYQQLEGQSECKACPAGYFCQKGTIEPVTCGSTTVFCPESSSKVRIAEAGYYTETESSNNDPNPEKRRTAQILCDEGHACVGGTKTVCEANKFAATNGTDFCQNCPDYQESEEGDIKCRCQPGFVDSSTDNEKVICQCPAGKRLSNGVCVMCPTGSYKKHVGNDISCSGCDQNAVRDSFSTYAHLELAKMTKNKSRVELVLPDYLLPISRDSCSCDRQYFFKPGVNDSFLGNCTRCPAEGTACDEPGLRIENLPLENGYWRSSGSSDNIVKCYTLSACNHTNLTLWGSDLVNLDDQCNVGHHGPICNVCQEGYAKSVTGRCDKCDYGTDIYSLPVDMYCVGGVCVVLFVLAFVHLVKKLAAEENVGVEVAKMRNDKKSWFQRMRVGFKIITGFYQVTTQMEDNLNIRFPEVFENFARRIKGVAMLDFLRLAKVGCVVDVNFYTKLVGMTMGPIGVMLILIIVAFCLSRCAKTKDIKRNIYENASTLMLAITYAIFSTASTTVLDTFNCITYGDNKTNYLVSDQGLSCEVEEYKKYEFYAFIMIWVYPVGIPLLYFILLWKDRAELKVERLRIENVGLLKTAFLWEDYHDRFWWFEVFDSVRRLSQTGLLIFLFRGKVSQIVVAMIISGVSVVLYVQWKPYASHSDNQLAIISQAAIFFTLFGALLTKVGWKQSDEYDQQMFGFLLIFVNVMIILFSISQGLVRPWKKLMKKIGRTHNHNGVLKEIPNTLSWETYWAYFDWAVDSTEEEAGWTEMKRKAWRLGRWKGKKWLKETGAVGHWRNSGGNGPIDQMRVSFELDVPYEDVLKHALKSECLPRGTFSSEIVLAKNVLKTNDDSSVDEYILIQTPKFWWKRDFVVRRFVKKNEYSFDLIRKSLTLKQEVRYTLPEKVAERGFLALDGMRVESLEGGERCRVTRLIQADFSGNLFGDDMNQRLLGPRWLRATVDQFRLLIKEDDRGTDFSMSSLKGMKKRATKIFGIVKRKTIGGVLGGVGIDIEMSQRGNSFNFDEVTIPTENVQYDMQSFIGDDNDDLFEKGGKRKFLQHQITIGGKVLNKASKFAKWETAFNDYRQTYEEGIKSGGFSYDDTRKRGESKFENENPLRSKKGKAYLEAKARSDAKSKAKEERRAQAAADAKAMAEAEAIAKAEAKARAKAENKAKAKAEAEEKARAKAKAKAKAKVEAEEKARAKAEAKAKAKAEAEEKARVKAEAEEKDRAEQQAQAELLEFSPANAQRIIKKGIIQKRGEAFNFNKRAEGKGRGGVNTAEAQTTIKKGLVQLERERLAKLEAERRGEGHQL</sequence>
<feature type="domain" description="TNFR-Cys" evidence="3">
    <location>
        <begin position="606"/>
        <end position="639"/>
    </location>
</feature>
<feature type="domain" description="TNFR-Cys" evidence="3">
    <location>
        <begin position="1016"/>
        <end position="1049"/>
    </location>
</feature>
<feature type="domain" description="TNFR-Cys" evidence="3">
    <location>
        <begin position="1152"/>
        <end position="1185"/>
    </location>
</feature>
<organism evidence="4 5">
    <name type="scientific">Triparma laevis f. inornata</name>
    <dbReference type="NCBI Taxonomy" id="1714386"/>
    <lineage>
        <taxon>Eukaryota</taxon>
        <taxon>Sar</taxon>
        <taxon>Stramenopiles</taxon>
        <taxon>Ochrophyta</taxon>
        <taxon>Bolidophyceae</taxon>
        <taxon>Parmales</taxon>
        <taxon>Triparmaceae</taxon>
        <taxon>Triparma</taxon>
    </lineage>
</organism>
<comment type="caution">
    <text evidence="4">The sequence shown here is derived from an EMBL/GenBank/DDBJ whole genome shotgun (WGS) entry which is preliminary data.</text>
</comment>
<dbReference type="SMART" id="SM00208">
    <property type="entry name" value="TNFR"/>
    <property type="match status" value="13"/>
</dbReference>
<keyword evidence="2" id="KW-1133">Transmembrane helix</keyword>
<feature type="compositionally biased region" description="Basic and acidic residues" evidence="1">
    <location>
        <begin position="2890"/>
        <end position="2909"/>
    </location>
</feature>
<accession>A0A9W7E6T4</accession>
<dbReference type="SUPFAM" id="SSF57184">
    <property type="entry name" value="Growth factor receptor domain"/>
    <property type="match status" value="10"/>
</dbReference>
<proteinExistence type="predicted"/>
<dbReference type="PANTHER" id="PTHR46967:SF2">
    <property type="entry name" value="SUSHI, VON WILLEBRAND FACTOR TYPE A, EGF AND PENTRAXIN DOMAIN-CONTAINING PROTEIN 1-LIKE"/>
    <property type="match status" value="1"/>
</dbReference>
<name>A0A9W7E6T4_9STRA</name>
<reference evidence="5" key="1">
    <citation type="journal article" date="2023" name="Commun. Biol.">
        <title>Genome analysis of Parmales, the sister group of diatoms, reveals the evolutionary specialization of diatoms from phago-mixotrophs to photoautotrophs.</title>
        <authorList>
            <person name="Ban H."/>
            <person name="Sato S."/>
            <person name="Yoshikawa S."/>
            <person name="Yamada K."/>
            <person name="Nakamura Y."/>
            <person name="Ichinomiya M."/>
            <person name="Sato N."/>
            <person name="Blanc-Mathieu R."/>
            <person name="Endo H."/>
            <person name="Kuwata A."/>
            <person name="Ogata H."/>
        </authorList>
    </citation>
    <scope>NUCLEOTIDE SEQUENCE [LARGE SCALE GENOMIC DNA]</scope>
</reference>
<feature type="region of interest" description="Disordered" evidence="1">
    <location>
        <begin position="2963"/>
        <end position="2998"/>
    </location>
</feature>
<feature type="domain" description="TNFR-Cys" evidence="3">
    <location>
        <begin position="273"/>
        <end position="307"/>
    </location>
</feature>
<keyword evidence="2" id="KW-0472">Membrane</keyword>